<organism evidence="6 7">
    <name type="scientific">Takifugu bimaculatus</name>
    <dbReference type="NCBI Taxonomy" id="433685"/>
    <lineage>
        <taxon>Eukaryota</taxon>
        <taxon>Metazoa</taxon>
        <taxon>Chordata</taxon>
        <taxon>Craniata</taxon>
        <taxon>Vertebrata</taxon>
        <taxon>Euteleostomi</taxon>
        <taxon>Actinopterygii</taxon>
        <taxon>Neopterygii</taxon>
        <taxon>Teleostei</taxon>
        <taxon>Neoteleostei</taxon>
        <taxon>Acanthomorphata</taxon>
        <taxon>Eupercaria</taxon>
        <taxon>Tetraodontiformes</taxon>
        <taxon>Tetradontoidea</taxon>
        <taxon>Tetraodontidae</taxon>
        <taxon>Takifugu</taxon>
    </lineage>
</organism>
<dbReference type="PROSITE" id="PS51210">
    <property type="entry name" value="PLA2C"/>
    <property type="match status" value="1"/>
</dbReference>
<dbReference type="PANTHER" id="PTHR10728:SF39">
    <property type="entry name" value="CYTOSOLIC PHOSPHOLIPASE A2 GAMMA"/>
    <property type="match status" value="1"/>
</dbReference>
<dbReference type="PANTHER" id="PTHR10728">
    <property type="entry name" value="CYTOSOLIC PHOSPHOLIPASE A2"/>
    <property type="match status" value="1"/>
</dbReference>
<evidence type="ECO:0000313" key="6">
    <source>
        <dbReference type="EMBL" id="TNM97530.1"/>
    </source>
</evidence>
<dbReference type="EMBL" id="SWLE01000008">
    <property type="protein sequence ID" value="TNM97530.1"/>
    <property type="molecule type" value="Genomic_DNA"/>
</dbReference>
<accession>A0A4Z2C1H1</accession>
<keyword evidence="4" id="KW-0732">Signal</keyword>
<keyword evidence="3" id="KW-0442">Lipid degradation</keyword>
<evidence type="ECO:0000256" key="1">
    <source>
        <dbReference type="ARBA" id="ARBA00022801"/>
    </source>
</evidence>
<sequence>MKSGITGFLATVISLSVISAVLAKAVDIMEANAHHSEEVVRHSQSLCAGEKDYIHKRKHVVLESLNSHGINCEADGIPHIALLASGGGQRSSVALIGFLSQLQEERLLDTLLYFGGVSGSTWAMSSVYSDPQWSTNMDKAVTRLSDPGVELEQALAWLNERTKEEYFSLSDIWGVLTSAGMMKQLDLRNLSDEADRDAANPYPIYCAIEKECFSQGTIEGKWFEVTPHEAGFTELGVFIETSLLGSKFQNGELKEKKPEMDMVKLQGILGSALADESTIGDFIPPWLDVSGHVDISAEEYLRVYNAMKKLVALTRITIKDIRALSDLDNLQKMLEDKVNHNDSAWQQAKSEEERKHLSQKWTLELLAAVETWSRSLEDGAFKNHVSLLIEKVLPLIIKWEWGTMANFLYQYQDSSIPVCLYPKETINLIDAGLEVNVPYPSFLGDRRDIDLIIAPEYSAGNMFETLTLARAYAAAVKKPFPTIDDKILEEKDWPRDCYVFEGKEKEPTIVFMPLFNRNNCKDAEEYKAKMEEFSTFQPPFNQEKIEFLLQKAKANVKNNKEILLREIRKAVLRRQSRNHGTIVHG</sequence>
<keyword evidence="1 3" id="KW-0378">Hydrolase</keyword>
<dbReference type="InterPro" id="IPR002642">
    <property type="entry name" value="LysoPLipase_cat_dom"/>
</dbReference>
<gene>
    <name evidence="6" type="ORF">fugu_015686</name>
</gene>
<dbReference type="GO" id="GO:0005654">
    <property type="term" value="C:nucleoplasm"/>
    <property type="evidence" value="ECO:0007669"/>
    <property type="project" value="TreeGrafter"/>
</dbReference>
<dbReference type="GO" id="GO:0046475">
    <property type="term" value="P:glycerophospholipid catabolic process"/>
    <property type="evidence" value="ECO:0007669"/>
    <property type="project" value="TreeGrafter"/>
</dbReference>
<reference evidence="6 7" key="1">
    <citation type="submission" date="2019-04" db="EMBL/GenBank/DDBJ databases">
        <title>The sequence and de novo assembly of Takifugu bimaculatus genome using PacBio and Hi-C technologies.</title>
        <authorList>
            <person name="Xu P."/>
            <person name="Liu B."/>
            <person name="Zhou Z."/>
        </authorList>
    </citation>
    <scope>NUCLEOTIDE SEQUENCE [LARGE SCALE GENOMIC DNA]</scope>
    <source>
        <strain evidence="6">TB-2018</strain>
        <tissue evidence="6">Muscle</tissue>
    </source>
</reference>
<dbReference type="Gene3D" id="3.40.1090.10">
    <property type="entry name" value="Cytosolic phospholipase A2 catalytic domain"/>
    <property type="match status" value="1"/>
</dbReference>
<dbReference type="Proteomes" id="UP000516260">
    <property type="component" value="Chromosome 16"/>
</dbReference>
<comment type="caution">
    <text evidence="6">The sequence shown here is derived from an EMBL/GenBank/DDBJ whole genome shotgun (WGS) entry which is preliminary data.</text>
</comment>
<proteinExistence type="predicted"/>
<evidence type="ECO:0000259" key="5">
    <source>
        <dbReference type="PROSITE" id="PS51210"/>
    </source>
</evidence>
<dbReference type="GO" id="GO:0005544">
    <property type="term" value="F:calcium-dependent phospholipid binding"/>
    <property type="evidence" value="ECO:0007669"/>
    <property type="project" value="TreeGrafter"/>
</dbReference>
<evidence type="ECO:0000256" key="4">
    <source>
        <dbReference type="SAM" id="SignalP"/>
    </source>
</evidence>
<dbReference type="GO" id="GO:0047498">
    <property type="term" value="F:calcium-dependent phospholipase A2 activity"/>
    <property type="evidence" value="ECO:0007669"/>
    <property type="project" value="TreeGrafter"/>
</dbReference>
<feature type="domain" description="PLA2c" evidence="5">
    <location>
        <begin position="32"/>
        <end position="585"/>
    </location>
</feature>
<dbReference type="GO" id="GO:0005829">
    <property type="term" value="C:cytosol"/>
    <property type="evidence" value="ECO:0007669"/>
    <property type="project" value="TreeGrafter"/>
</dbReference>
<dbReference type="SUPFAM" id="SSF52151">
    <property type="entry name" value="FabD/lysophospholipase-like"/>
    <property type="match status" value="1"/>
</dbReference>
<protein>
    <recommendedName>
        <fullName evidence="5">PLA2c domain-containing protein</fullName>
    </recommendedName>
</protein>
<evidence type="ECO:0000256" key="3">
    <source>
        <dbReference type="PROSITE-ProRule" id="PRU00555"/>
    </source>
</evidence>
<dbReference type="GO" id="GO:0005509">
    <property type="term" value="F:calcium ion binding"/>
    <property type="evidence" value="ECO:0007669"/>
    <property type="project" value="TreeGrafter"/>
</dbReference>
<feature type="chain" id="PRO_5021228281" description="PLA2c domain-containing protein" evidence="4">
    <location>
        <begin position="24"/>
        <end position="585"/>
    </location>
</feature>
<dbReference type="AlphaFoldDB" id="A0A4Z2C1H1"/>
<dbReference type="GO" id="GO:0005635">
    <property type="term" value="C:nuclear envelope"/>
    <property type="evidence" value="ECO:0007669"/>
    <property type="project" value="TreeGrafter"/>
</dbReference>
<feature type="signal peptide" evidence="4">
    <location>
        <begin position="1"/>
        <end position="23"/>
    </location>
</feature>
<keyword evidence="7" id="KW-1185">Reference proteome</keyword>
<evidence type="ECO:0000256" key="2">
    <source>
        <dbReference type="ARBA" id="ARBA00023098"/>
    </source>
</evidence>
<keyword evidence="2 3" id="KW-0443">Lipid metabolism</keyword>
<name>A0A4Z2C1H1_9TELE</name>
<dbReference type="Pfam" id="PF01735">
    <property type="entry name" value="PLA2_B"/>
    <property type="match status" value="1"/>
</dbReference>
<evidence type="ECO:0000313" key="7">
    <source>
        <dbReference type="Proteomes" id="UP000516260"/>
    </source>
</evidence>
<dbReference type="SMART" id="SM00022">
    <property type="entry name" value="PLAc"/>
    <property type="match status" value="1"/>
</dbReference>
<dbReference type="InterPro" id="IPR016035">
    <property type="entry name" value="Acyl_Trfase/lysoPLipase"/>
</dbReference>